<dbReference type="InterPro" id="IPR010982">
    <property type="entry name" value="Lambda_DNA-bd_dom_sf"/>
</dbReference>
<feature type="domain" description="HTH lacI-type" evidence="4">
    <location>
        <begin position="4"/>
        <end position="52"/>
    </location>
</feature>
<dbReference type="SUPFAM" id="SSF53822">
    <property type="entry name" value="Periplasmic binding protein-like I"/>
    <property type="match status" value="1"/>
</dbReference>
<dbReference type="SMART" id="SM00354">
    <property type="entry name" value="HTH_LACI"/>
    <property type="match status" value="1"/>
</dbReference>
<gene>
    <name evidence="5" type="ORF">HF577_13275</name>
</gene>
<dbReference type="Gene3D" id="1.10.260.40">
    <property type="entry name" value="lambda repressor-like DNA-binding domains"/>
    <property type="match status" value="1"/>
</dbReference>
<dbReference type="InterPro" id="IPR046335">
    <property type="entry name" value="LacI/GalR-like_sensor"/>
</dbReference>
<proteinExistence type="predicted"/>
<reference evidence="5 6" key="1">
    <citation type="submission" date="2020-04" db="EMBL/GenBank/DDBJ databases">
        <authorList>
            <person name="Klaysubun C."/>
            <person name="Duangmal K."/>
            <person name="Lipun K."/>
        </authorList>
    </citation>
    <scope>NUCLEOTIDE SEQUENCE [LARGE SCALE GENOMIC DNA]</scope>
    <source>
        <strain evidence="5 6">JCM 11839</strain>
    </source>
</reference>
<dbReference type="EMBL" id="JAAXKY010000035">
    <property type="protein sequence ID" value="NMH78051.1"/>
    <property type="molecule type" value="Genomic_DNA"/>
</dbReference>
<dbReference type="Gene3D" id="3.40.50.2300">
    <property type="match status" value="2"/>
</dbReference>
<evidence type="ECO:0000313" key="5">
    <source>
        <dbReference type="EMBL" id="NMH78051.1"/>
    </source>
</evidence>
<dbReference type="SUPFAM" id="SSF47413">
    <property type="entry name" value="lambda repressor-like DNA-binding domains"/>
    <property type="match status" value="1"/>
</dbReference>
<keyword evidence="3" id="KW-0804">Transcription</keyword>
<dbReference type="InterPro" id="IPR028082">
    <property type="entry name" value="Peripla_BP_I"/>
</dbReference>
<dbReference type="PROSITE" id="PS50932">
    <property type="entry name" value="HTH_LACI_2"/>
    <property type="match status" value="1"/>
</dbReference>
<keyword evidence="1" id="KW-0805">Transcription regulation</keyword>
<dbReference type="RefSeq" id="WP_169396127.1">
    <property type="nucleotide sequence ID" value="NZ_BAAAJH010000009.1"/>
</dbReference>
<dbReference type="PANTHER" id="PTHR30146">
    <property type="entry name" value="LACI-RELATED TRANSCRIPTIONAL REPRESSOR"/>
    <property type="match status" value="1"/>
</dbReference>
<protein>
    <submittedName>
        <fullName evidence="5">LacI family transcriptional regulator</fullName>
    </submittedName>
</protein>
<name>A0ABX1RE29_9PSEU</name>
<dbReference type="PANTHER" id="PTHR30146:SF153">
    <property type="entry name" value="LACTOSE OPERON REPRESSOR"/>
    <property type="match status" value="1"/>
</dbReference>
<evidence type="ECO:0000259" key="4">
    <source>
        <dbReference type="PROSITE" id="PS50932"/>
    </source>
</evidence>
<dbReference type="Pfam" id="PF00356">
    <property type="entry name" value="LacI"/>
    <property type="match status" value="1"/>
</dbReference>
<accession>A0ABX1RE29</accession>
<evidence type="ECO:0000256" key="1">
    <source>
        <dbReference type="ARBA" id="ARBA00023015"/>
    </source>
</evidence>
<sequence length="342" mass="35872">MTRTTLAQIAAVAGVTVPTVSKVLNGRSDVSPGTRARVLDLLAAAGYERRRAVLPVPDAAGAEPAPPPDLLGLVMDGVEGSWATRVLGGVDRAAAEAGCDVVVMSARGPSGRDWVERLLARGSTGAVLALVDPTPAQRDRSAVEGMTLVVLDPGVEPAQQLPTVGTTNWAGGRSAVEHLLALGHERIGAIGGRPDQLNSRARLDGYRSALTAAGVRARASWVRHADWTRAGGRAQADALLALREPPTAIFACSDRMASGVYEAAAAKGLRIPEDLSVVGFDDLPEAQWLAPGLTTVHQPVREMAAEAVRLLLRLRRREPVDAVRVELSTSLVLRASTGPPQH</sequence>
<keyword evidence="2" id="KW-0238">DNA-binding</keyword>
<dbReference type="InterPro" id="IPR000843">
    <property type="entry name" value="HTH_LacI"/>
</dbReference>
<dbReference type="CDD" id="cd01392">
    <property type="entry name" value="HTH_LacI"/>
    <property type="match status" value="1"/>
</dbReference>
<keyword evidence="6" id="KW-1185">Reference proteome</keyword>
<evidence type="ECO:0000256" key="2">
    <source>
        <dbReference type="ARBA" id="ARBA00023125"/>
    </source>
</evidence>
<evidence type="ECO:0000256" key="3">
    <source>
        <dbReference type="ARBA" id="ARBA00023163"/>
    </source>
</evidence>
<organism evidence="5 6">
    <name type="scientific">Pseudonocardia xinjiangensis</name>
    <dbReference type="NCBI Taxonomy" id="75289"/>
    <lineage>
        <taxon>Bacteria</taxon>
        <taxon>Bacillati</taxon>
        <taxon>Actinomycetota</taxon>
        <taxon>Actinomycetes</taxon>
        <taxon>Pseudonocardiales</taxon>
        <taxon>Pseudonocardiaceae</taxon>
        <taxon>Pseudonocardia</taxon>
    </lineage>
</organism>
<dbReference type="Proteomes" id="UP001296706">
    <property type="component" value="Unassembled WGS sequence"/>
</dbReference>
<dbReference type="Pfam" id="PF13377">
    <property type="entry name" value="Peripla_BP_3"/>
    <property type="match status" value="1"/>
</dbReference>
<comment type="caution">
    <text evidence="5">The sequence shown here is derived from an EMBL/GenBank/DDBJ whole genome shotgun (WGS) entry which is preliminary data.</text>
</comment>
<evidence type="ECO:0000313" key="6">
    <source>
        <dbReference type="Proteomes" id="UP001296706"/>
    </source>
</evidence>